<feature type="domain" description="Cyclin C-terminal" evidence="8">
    <location>
        <begin position="187"/>
        <end position="301"/>
    </location>
</feature>
<dbReference type="Gene3D" id="1.10.472.10">
    <property type="entry name" value="Cyclin-like"/>
    <property type="match status" value="2"/>
</dbReference>
<dbReference type="InterPro" id="IPR013763">
    <property type="entry name" value="Cyclin-like_dom"/>
</dbReference>
<dbReference type="GO" id="GO:0051301">
    <property type="term" value="P:cell division"/>
    <property type="evidence" value="ECO:0007669"/>
    <property type="project" value="UniProtKB-KW"/>
</dbReference>
<evidence type="ECO:0000256" key="1">
    <source>
        <dbReference type="ARBA" id="ARBA00009065"/>
    </source>
</evidence>
<evidence type="ECO:0000256" key="2">
    <source>
        <dbReference type="ARBA" id="ARBA00022618"/>
    </source>
</evidence>
<feature type="domain" description="Cyclin-like" evidence="7">
    <location>
        <begin position="91"/>
        <end position="178"/>
    </location>
</feature>
<feature type="domain" description="Cyclin-like" evidence="7">
    <location>
        <begin position="191"/>
        <end position="281"/>
    </location>
</feature>
<keyword evidence="2" id="KW-0132">Cell division</keyword>
<keyword evidence="4" id="KW-0131">Cell cycle</keyword>
<sequence>MAACAHTITMRVGLFAETGSDCAELLCGEDFESQDDDSIGCIAHVEFPIESDESIAGFLVSESIYLPGLDYPERLRTRRSVDPTTRSDSVSWILKVNNYYRFQAVTAYLAVNYMDRFLSSHDLPADKWALQLLSVACLSLAAKMEETLVPSLLDLQVEGTRFIFEPKTIRRMEFLVLTALKWRLRSITPFTFIDFFAYKADSSGKHIRNLVSHASQIILDLIHDIDFLDHCPSSMAAAAILTSASHHHSPLLQFITPQIASSWCIGLSENGISKCYKLMQQKAVRSVQRKHPIIVSHLTTAPTSELDANISSSPSPPSKRRKLHQT</sequence>
<reference evidence="9" key="1">
    <citation type="submission" date="2020-01" db="EMBL/GenBank/DDBJ databases">
        <title>Genome sequence of Kobresia littledalei, the first chromosome-level genome in the family Cyperaceae.</title>
        <authorList>
            <person name="Qu G."/>
        </authorList>
    </citation>
    <scope>NUCLEOTIDE SEQUENCE</scope>
    <source>
        <strain evidence="9">C.B.Clarke</strain>
        <tissue evidence="9">Leaf</tissue>
    </source>
</reference>
<name>A0A833QYY3_9POAL</name>
<evidence type="ECO:0000256" key="6">
    <source>
        <dbReference type="SAM" id="MobiDB-lite"/>
    </source>
</evidence>
<accession>A0A833QYY3</accession>
<dbReference type="InterPro" id="IPR039361">
    <property type="entry name" value="Cyclin"/>
</dbReference>
<gene>
    <name evidence="9" type="ORF">FCM35_KLT06225</name>
</gene>
<evidence type="ECO:0000256" key="5">
    <source>
        <dbReference type="RuleBase" id="RU000383"/>
    </source>
</evidence>
<dbReference type="Pfam" id="PF02984">
    <property type="entry name" value="Cyclin_C"/>
    <property type="match status" value="1"/>
</dbReference>
<dbReference type="InterPro" id="IPR004367">
    <property type="entry name" value="Cyclin_C-dom"/>
</dbReference>
<dbReference type="Pfam" id="PF00134">
    <property type="entry name" value="Cyclin_N"/>
    <property type="match status" value="1"/>
</dbReference>
<keyword evidence="10" id="KW-1185">Reference proteome</keyword>
<comment type="caution">
    <text evidence="9">The sequence shown here is derived from an EMBL/GenBank/DDBJ whole genome shotgun (WGS) entry which is preliminary data.</text>
</comment>
<feature type="region of interest" description="Disordered" evidence="6">
    <location>
        <begin position="305"/>
        <end position="326"/>
    </location>
</feature>
<evidence type="ECO:0000256" key="3">
    <source>
        <dbReference type="ARBA" id="ARBA00023127"/>
    </source>
</evidence>
<dbReference type="FunFam" id="1.10.472.10:FF:000034">
    <property type="entry name" value="D2/4-type cyclin"/>
    <property type="match status" value="1"/>
</dbReference>
<organism evidence="9 10">
    <name type="scientific">Carex littledalei</name>
    <dbReference type="NCBI Taxonomy" id="544730"/>
    <lineage>
        <taxon>Eukaryota</taxon>
        <taxon>Viridiplantae</taxon>
        <taxon>Streptophyta</taxon>
        <taxon>Embryophyta</taxon>
        <taxon>Tracheophyta</taxon>
        <taxon>Spermatophyta</taxon>
        <taxon>Magnoliopsida</taxon>
        <taxon>Liliopsida</taxon>
        <taxon>Poales</taxon>
        <taxon>Cyperaceae</taxon>
        <taxon>Cyperoideae</taxon>
        <taxon>Cariceae</taxon>
        <taxon>Carex</taxon>
        <taxon>Carex subgen. Euthyceras</taxon>
    </lineage>
</organism>
<evidence type="ECO:0000259" key="7">
    <source>
        <dbReference type="SMART" id="SM00385"/>
    </source>
</evidence>
<dbReference type="InterPro" id="IPR048258">
    <property type="entry name" value="Cyclins_cyclin-box"/>
</dbReference>
<proteinExistence type="inferred from homology"/>
<dbReference type="PANTHER" id="PTHR10177">
    <property type="entry name" value="CYCLINS"/>
    <property type="match status" value="1"/>
</dbReference>
<dbReference type="SMART" id="SM00385">
    <property type="entry name" value="CYCLIN"/>
    <property type="match status" value="2"/>
</dbReference>
<dbReference type="Proteomes" id="UP000623129">
    <property type="component" value="Unassembled WGS sequence"/>
</dbReference>
<dbReference type="CDD" id="cd20544">
    <property type="entry name" value="CYCLIN_AtCycD-like_rpt2"/>
    <property type="match status" value="1"/>
</dbReference>
<dbReference type="InterPro" id="IPR006671">
    <property type="entry name" value="Cyclin_N"/>
</dbReference>
<keyword evidence="3 5" id="KW-0195">Cyclin</keyword>
<dbReference type="CDD" id="cd20543">
    <property type="entry name" value="CYCLIN_AtCycD-like_rpt1"/>
    <property type="match status" value="1"/>
</dbReference>
<protein>
    <submittedName>
        <fullName evidence="9">Cyclin-D2-1-like isoform X2</fullName>
    </submittedName>
</protein>
<dbReference type="AlphaFoldDB" id="A0A833QYY3"/>
<dbReference type="PROSITE" id="PS00292">
    <property type="entry name" value="CYCLINS"/>
    <property type="match status" value="1"/>
</dbReference>
<dbReference type="EMBL" id="SWLB01000015">
    <property type="protein sequence ID" value="KAF3329147.1"/>
    <property type="molecule type" value="Genomic_DNA"/>
</dbReference>
<dbReference type="SMART" id="SM01332">
    <property type="entry name" value="Cyclin_C"/>
    <property type="match status" value="1"/>
</dbReference>
<dbReference type="InterPro" id="IPR036915">
    <property type="entry name" value="Cyclin-like_sf"/>
</dbReference>
<evidence type="ECO:0000313" key="9">
    <source>
        <dbReference type="EMBL" id="KAF3329147.1"/>
    </source>
</evidence>
<dbReference type="OrthoDB" id="5590282at2759"/>
<evidence type="ECO:0000259" key="8">
    <source>
        <dbReference type="SMART" id="SM01332"/>
    </source>
</evidence>
<comment type="similarity">
    <text evidence="1">Belongs to the cyclin family. Cyclin D subfamily.</text>
</comment>
<dbReference type="SUPFAM" id="SSF47954">
    <property type="entry name" value="Cyclin-like"/>
    <property type="match status" value="2"/>
</dbReference>
<evidence type="ECO:0000256" key="4">
    <source>
        <dbReference type="ARBA" id="ARBA00023306"/>
    </source>
</evidence>
<evidence type="ECO:0000313" key="10">
    <source>
        <dbReference type="Proteomes" id="UP000623129"/>
    </source>
</evidence>